<proteinExistence type="predicted"/>
<comment type="caution">
    <text evidence="4">The sequence shown here is derived from an EMBL/GenBank/DDBJ whole genome shotgun (WGS) entry which is preliminary data.</text>
</comment>
<feature type="domain" description="UVR" evidence="2">
    <location>
        <begin position="169"/>
        <end position="203"/>
    </location>
</feature>
<dbReference type="PANTHER" id="PTHR15160">
    <property type="entry name" value="VON HIPPEL-LINDAU PROTEIN"/>
    <property type="match status" value="1"/>
</dbReference>
<dbReference type="EMBL" id="WBVO01000002">
    <property type="protein sequence ID" value="KAB2814111.1"/>
    <property type="molecule type" value="Genomic_DNA"/>
</dbReference>
<dbReference type="AlphaFoldDB" id="A0A6N6RL98"/>
<dbReference type="Pfam" id="PF02151">
    <property type="entry name" value="UVR"/>
    <property type="match status" value="1"/>
</dbReference>
<evidence type="ECO:0000259" key="2">
    <source>
        <dbReference type="PROSITE" id="PS50151"/>
    </source>
</evidence>
<dbReference type="OrthoDB" id="9788698at2"/>
<dbReference type="PANTHER" id="PTHR15160:SF1">
    <property type="entry name" value="VON HIPPEL-LINDAU DISEASE TUMOR SUPPRESSOR"/>
    <property type="match status" value="1"/>
</dbReference>
<dbReference type="Proteomes" id="UP000468650">
    <property type="component" value="Unassembled WGS sequence"/>
</dbReference>
<protein>
    <submittedName>
        <fullName evidence="4">Bifunctional nuclease family protein</fullName>
    </submittedName>
</protein>
<sequence length="203" mass="22414">MNKIPLTIKGLSYSERQTGAYALILAEENGARKLPIVIGGFEAQAIAIALEKMVSPPRPLTHDLFRDFAQVFDIGLTEIIIYKIKDGVFYANLHCIKDGKEEILDARPSDAVALAIRFQCPIYTTEEVLQSAGLILKEEADEADTTSTAPTEAPKSEKKTSDSDNPLKSSSLAQLNEMLDKAVKNEDYELAARIRDEIGRRES</sequence>
<feature type="region of interest" description="Disordered" evidence="1">
    <location>
        <begin position="140"/>
        <end position="171"/>
    </location>
</feature>
<accession>A0A6N6RL98</accession>
<organism evidence="4 5">
    <name type="scientific">Phaeocystidibacter luteus</name>
    <dbReference type="NCBI Taxonomy" id="911197"/>
    <lineage>
        <taxon>Bacteria</taxon>
        <taxon>Pseudomonadati</taxon>
        <taxon>Bacteroidota</taxon>
        <taxon>Flavobacteriia</taxon>
        <taxon>Flavobacteriales</taxon>
        <taxon>Phaeocystidibacteraceae</taxon>
        <taxon>Phaeocystidibacter</taxon>
    </lineage>
</organism>
<dbReference type="PROSITE" id="PS51658">
    <property type="entry name" value="BFN"/>
    <property type="match status" value="1"/>
</dbReference>
<dbReference type="Pfam" id="PF02577">
    <property type="entry name" value="BFN_dom"/>
    <property type="match status" value="1"/>
</dbReference>
<feature type="domain" description="BFN" evidence="3">
    <location>
        <begin position="3"/>
        <end position="136"/>
    </location>
</feature>
<dbReference type="InterPro" id="IPR003729">
    <property type="entry name" value="Bi_nuclease_dom"/>
</dbReference>
<name>A0A6N6RL98_9FLAO</name>
<keyword evidence="5" id="KW-1185">Reference proteome</keyword>
<dbReference type="PROSITE" id="PS50151">
    <property type="entry name" value="UVR"/>
    <property type="match status" value="1"/>
</dbReference>
<reference evidence="4 5" key="1">
    <citation type="submission" date="2019-09" db="EMBL/GenBank/DDBJ databases">
        <title>Genomes of family Cryomorphaceae.</title>
        <authorList>
            <person name="Bowman J.P."/>
        </authorList>
    </citation>
    <scope>NUCLEOTIDE SEQUENCE [LARGE SCALE GENOMIC DNA]</scope>
    <source>
        <strain evidence="4 5">LMG 25704</strain>
    </source>
</reference>
<gene>
    <name evidence="4" type="ORF">F8C67_05365</name>
</gene>
<dbReference type="RefSeq" id="WP_151666779.1">
    <property type="nucleotide sequence ID" value="NZ_WBVO01000002.1"/>
</dbReference>
<dbReference type="GO" id="GO:0004518">
    <property type="term" value="F:nuclease activity"/>
    <property type="evidence" value="ECO:0007669"/>
    <property type="project" value="InterPro"/>
</dbReference>
<evidence type="ECO:0000259" key="3">
    <source>
        <dbReference type="PROSITE" id="PS51658"/>
    </source>
</evidence>
<dbReference type="InterPro" id="IPR001943">
    <property type="entry name" value="UVR_dom"/>
</dbReference>
<evidence type="ECO:0000313" key="5">
    <source>
        <dbReference type="Proteomes" id="UP000468650"/>
    </source>
</evidence>
<evidence type="ECO:0000313" key="4">
    <source>
        <dbReference type="EMBL" id="KAB2814111.1"/>
    </source>
</evidence>
<evidence type="ECO:0000256" key="1">
    <source>
        <dbReference type="SAM" id="MobiDB-lite"/>
    </source>
</evidence>
<dbReference type="SUPFAM" id="SSF103256">
    <property type="entry name" value="Hypothetical protein TM0160"/>
    <property type="match status" value="1"/>
</dbReference>
<dbReference type="Gene3D" id="3.10.690.10">
    <property type="entry name" value="Bifunctional nuclease domain"/>
    <property type="match status" value="1"/>
</dbReference>
<dbReference type="InterPro" id="IPR036104">
    <property type="entry name" value="BFN_sf"/>
</dbReference>